<protein>
    <submittedName>
        <fullName evidence="2">FERM domain-containing protein</fullName>
    </submittedName>
</protein>
<name>A0A0N5CI63_STREA</name>
<dbReference type="Proteomes" id="UP000046392">
    <property type="component" value="Unplaced"/>
</dbReference>
<dbReference type="WBParaSite" id="SPAL_0001752368.1">
    <property type="protein sequence ID" value="SPAL_0001752368.1"/>
    <property type="gene ID" value="SPAL_0001752368"/>
</dbReference>
<keyword evidence="1" id="KW-1185">Reference proteome</keyword>
<evidence type="ECO:0000313" key="2">
    <source>
        <dbReference type="WBParaSite" id="SPAL_0001752368.1"/>
    </source>
</evidence>
<evidence type="ECO:0000313" key="1">
    <source>
        <dbReference type="Proteomes" id="UP000046392"/>
    </source>
</evidence>
<reference evidence="2" key="1">
    <citation type="submission" date="2017-02" db="UniProtKB">
        <authorList>
            <consortium name="WormBaseParasite"/>
        </authorList>
    </citation>
    <scope>IDENTIFICATION</scope>
</reference>
<sequence length="329" mass="38343">MKPLNFRATGTNPCCRGCDIIPNDYKNHLLFSSSSSRLQGHSVDYLPIANNMYSDYFHDLNEGIQGYICYSSINYFLILTNENEEVFRINLLSIIENYDDISLKALLCPDFFKLTPVKRKILLKKKFNLSGHQTHIMLRAFYDYLKQKLLSDANISSISTLYSMLANYKLSLKFHMLTHYQDWILRLGHPFWLNTKHFESSHQRIKKASCLSKNKISRMKTILSKLVLFETTSLNNRSNPKKEISLLRKNWEYIDMCPIFTNKTFSFTYNSLDDSISNSTLNGIGNFGENEIQSMQNVIKMELERIFSGSRKNDINFTEDDELSETEEI</sequence>
<dbReference type="AlphaFoldDB" id="A0A0N5CI63"/>
<organism evidence="1 2">
    <name type="scientific">Strongyloides papillosus</name>
    <name type="common">Intestinal threadworm</name>
    <dbReference type="NCBI Taxonomy" id="174720"/>
    <lineage>
        <taxon>Eukaryota</taxon>
        <taxon>Metazoa</taxon>
        <taxon>Ecdysozoa</taxon>
        <taxon>Nematoda</taxon>
        <taxon>Chromadorea</taxon>
        <taxon>Rhabditida</taxon>
        <taxon>Tylenchina</taxon>
        <taxon>Panagrolaimomorpha</taxon>
        <taxon>Strongyloidoidea</taxon>
        <taxon>Strongyloididae</taxon>
        <taxon>Strongyloides</taxon>
    </lineage>
</organism>
<proteinExistence type="predicted"/>
<accession>A0A0N5CI63</accession>